<dbReference type="PANTHER" id="PTHR42779">
    <property type="entry name" value="PROTEIN YNJB"/>
    <property type="match status" value="1"/>
</dbReference>
<protein>
    <submittedName>
        <fullName evidence="2">ABC transporter substrate-binding protein</fullName>
    </submittedName>
</protein>
<gene>
    <name evidence="2" type="ORF">B7R76_04155</name>
</gene>
<evidence type="ECO:0000313" key="3">
    <source>
        <dbReference type="Proteomes" id="UP000236394"/>
    </source>
</evidence>
<dbReference type="Proteomes" id="UP000236394">
    <property type="component" value="Unassembled WGS sequence"/>
</dbReference>
<feature type="chain" id="PRO_5039310223" evidence="1">
    <location>
        <begin position="24"/>
        <end position="396"/>
    </location>
</feature>
<evidence type="ECO:0000256" key="1">
    <source>
        <dbReference type="SAM" id="SignalP"/>
    </source>
</evidence>
<dbReference type="InterPro" id="IPR006059">
    <property type="entry name" value="SBP"/>
</dbReference>
<dbReference type="RefSeq" id="WP_102892445.1">
    <property type="nucleotide sequence ID" value="NZ_NBZD01000002.1"/>
</dbReference>
<reference evidence="3" key="1">
    <citation type="submission" date="2017-04" db="EMBL/GenBank/DDBJ databases">
        <authorList>
            <person name="Bumgarner R.E."/>
            <person name="Fredricks D.N."/>
            <person name="Srinivasan S."/>
        </authorList>
    </citation>
    <scope>NUCLEOTIDE SEQUENCE [LARGE SCALE GENOMIC DNA]</scope>
    <source>
        <strain evidence="3">KA00405</strain>
    </source>
</reference>
<name>A0A2J8B1X5_9FIRM</name>
<sequence>MNWKSWRAISLTALLAMSMVAGCGAGKTSEKDASNADRVGTAPKKKLTLWATGSDNVRTIFETLTKDFNTNSEYAGKFEVELQFMLSGTGTQTLTDMIIAAHQAGEKETSYDLVDLSGDDWSKLVSRIGEDAFVKLDQSQLPNASKITAKNAVGQECSLPYRGTTVVLAYDSAKVPEPPKTVGDLVAWMKKNPGRFAYNTPGTGGAGDSFARTSVYNTLPTEAIVSDDEKWVKEWDKGFAYLKDIHQYMYKSGGSVVYPNKNQGTLDLLNQGEIDMCPNWADMVLSQRAKGAIKDSIKIAQISPSFTGSLQSLVIPKFGSNNPGAYAFMNYILSKQAQTIMVKEMAAIPLIDSKEIDLKGYEDLANLDVSAFRIMSIGKLSTAFNERWDREIATIG</sequence>
<feature type="signal peptide" evidence="1">
    <location>
        <begin position="1"/>
        <end position="23"/>
    </location>
</feature>
<dbReference type="SUPFAM" id="SSF53850">
    <property type="entry name" value="Periplasmic binding protein-like II"/>
    <property type="match status" value="1"/>
</dbReference>
<comment type="caution">
    <text evidence="2">The sequence shown here is derived from an EMBL/GenBank/DDBJ whole genome shotgun (WGS) entry which is preliminary data.</text>
</comment>
<dbReference type="Gene3D" id="3.40.190.10">
    <property type="entry name" value="Periplasmic binding protein-like II"/>
    <property type="match status" value="2"/>
</dbReference>
<keyword evidence="1" id="KW-0732">Signal</keyword>
<dbReference type="Pfam" id="PF13416">
    <property type="entry name" value="SBP_bac_8"/>
    <property type="match status" value="1"/>
</dbReference>
<dbReference type="PROSITE" id="PS51257">
    <property type="entry name" value="PROKAR_LIPOPROTEIN"/>
    <property type="match status" value="1"/>
</dbReference>
<dbReference type="EMBL" id="NBZD01000002">
    <property type="protein sequence ID" value="PNH18756.1"/>
    <property type="molecule type" value="Genomic_DNA"/>
</dbReference>
<dbReference type="AlphaFoldDB" id="A0A2J8B1X5"/>
<proteinExistence type="predicted"/>
<accession>A0A2J8B1X5</accession>
<evidence type="ECO:0000313" key="2">
    <source>
        <dbReference type="EMBL" id="PNH18756.1"/>
    </source>
</evidence>
<dbReference type="PANTHER" id="PTHR42779:SF1">
    <property type="entry name" value="PROTEIN YNJB"/>
    <property type="match status" value="1"/>
</dbReference>
<organism evidence="2 3">
    <name type="scientific">Mageeibacillus indolicus</name>
    <dbReference type="NCBI Taxonomy" id="884684"/>
    <lineage>
        <taxon>Bacteria</taxon>
        <taxon>Bacillati</taxon>
        <taxon>Bacillota</taxon>
        <taxon>Clostridia</taxon>
        <taxon>Eubacteriales</taxon>
        <taxon>Oscillospiraceae</taxon>
        <taxon>Mageeibacillus</taxon>
    </lineage>
</organism>